<feature type="transmembrane region" description="Helical" evidence="2">
    <location>
        <begin position="30"/>
        <end position="51"/>
    </location>
</feature>
<proteinExistence type="predicted"/>
<dbReference type="SMART" id="SM00165">
    <property type="entry name" value="UBA"/>
    <property type="match status" value="1"/>
</dbReference>
<keyword evidence="2" id="KW-0472">Membrane</keyword>
<dbReference type="SUPFAM" id="SSF103657">
    <property type="entry name" value="BAR/IMD domain-like"/>
    <property type="match status" value="1"/>
</dbReference>
<gene>
    <name evidence="4" type="ORF">IE077_004288</name>
</gene>
<keyword evidence="2" id="KW-1133">Transmembrane helix</keyword>
<feature type="domain" description="UBA" evidence="3">
    <location>
        <begin position="399"/>
        <end position="439"/>
    </location>
</feature>
<dbReference type="Proteomes" id="UP000823046">
    <property type="component" value="Unassembled WGS sequence"/>
</dbReference>
<dbReference type="Gene3D" id="1.20.1270.60">
    <property type="entry name" value="Arfaptin homology (AH) domain/BAR domain"/>
    <property type="match status" value="1"/>
</dbReference>
<evidence type="ECO:0000313" key="5">
    <source>
        <dbReference type="Proteomes" id="UP000823046"/>
    </source>
</evidence>
<feature type="compositionally biased region" description="Polar residues" evidence="1">
    <location>
        <begin position="245"/>
        <end position="260"/>
    </location>
</feature>
<keyword evidence="2" id="KW-0812">Transmembrane</keyword>
<keyword evidence="5" id="KW-1185">Reference proteome</keyword>
<dbReference type="PROSITE" id="PS50030">
    <property type="entry name" value="UBA"/>
    <property type="match status" value="1"/>
</dbReference>
<dbReference type="InterPro" id="IPR027267">
    <property type="entry name" value="AH/BAR_dom_sf"/>
</dbReference>
<feature type="compositionally biased region" description="Polar residues" evidence="1">
    <location>
        <begin position="517"/>
        <end position="532"/>
    </location>
</feature>
<comment type="caution">
    <text evidence="4">The sequence shown here is derived from an EMBL/GenBank/DDBJ whole genome shotgun (WGS) entry which is preliminary data.</text>
</comment>
<dbReference type="SUPFAM" id="SSF46934">
    <property type="entry name" value="UBA-like"/>
    <property type="match status" value="1"/>
</dbReference>
<protein>
    <submittedName>
        <fullName evidence="4">UBA/TS-N domain-containing protein</fullName>
    </submittedName>
</protein>
<accession>A0ABQ7J5Y9</accession>
<sequence>MGLYNHRSRQGKTNQNFIILLYYRHLERTAVIFFISGLFVCAFALSFYGSISQNMFIADSTMDKYERAPETRSVKEGTISSIKTEATVMWDVLQHGNVEDPVFEGIVREFMRFDATLIAIFNGVDKFMLGVEHLCAGLVLLSEAMVNGFTKHTDNTIASDICRFREAIHKITRLDAPHACIAKLRRDLEYNIVIPLQNHLGNNKVIKSSISLRRRRLNEVQMCQRKINQILGVTPKLNSRKIDSGGNQSDIQGGNTTPNGGSPAARLPPRLTRDLKNAEASLEYAKTNFKAVDRPVFEWLMMLDAYKCDLYDSILQTLKYLQYEFLAESSHSLSHTMPSRMQFRPMVEMTPEQLKPQVDMELEAYEDDEASLDSTATLLKKWERDGGSFQGVETTVSSTVDPLSLASLVSQGFEENLARKALLMHGNDTQAALDTLLNSIDILENVSSNDAFVRAPTSLKWTNKYKGVRSKDRETRETEFKETQQNQESKQAEKARDTNGAPISSNLMGDDGDDGPSTHQSKGTTEQSSTSVMDDLDLFSWGDTPVAPKNTTAVMNESTSGDLSLMDMDSVPTDLSKGVQLHPLPDLFGTFKPANCEWSKQYDPSNPTVINDPTLMEALQPSLDIPFRSSLDPPQTNTSLADANPFDALNPSLIVQSPSPIVPQKEGLGGNISPIPSGFSGSGTMGNSIDNLGTFNLDLKGNAGGFGAMDLNVEKNKNEEFEHLFGDVLKDF</sequence>
<dbReference type="InterPro" id="IPR009060">
    <property type="entry name" value="UBA-like_sf"/>
</dbReference>
<dbReference type="InterPro" id="IPR015940">
    <property type="entry name" value="UBA"/>
</dbReference>
<reference evidence="4 5" key="1">
    <citation type="journal article" date="2020" name="bioRxiv">
        <title>Metabolic contributions of an alphaproteobacterial endosymbiont in the apicomplexan Cardiosporidium cionae.</title>
        <authorList>
            <person name="Hunter E.S."/>
            <person name="Paight C.J."/>
            <person name="Lane C.E."/>
        </authorList>
    </citation>
    <scope>NUCLEOTIDE SEQUENCE [LARGE SCALE GENOMIC DNA]</scope>
    <source>
        <strain evidence="4">ESH_2018</strain>
    </source>
</reference>
<evidence type="ECO:0000313" key="4">
    <source>
        <dbReference type="EMBL" id="KAF8819100.1"/>
    </source>
</evidence>
<dbReference type="Gene3D" id="1.10.8.10">
    <property type="entry name" value="DNA helicase RuvA subunit, C-terminal domain"/>
    <property type="match status" value="1"/>
</dbReference>
<evidence type="ECO:0000256" key="2">
    <source>
        <dbReference type="SAM" id="Phobius"/>
    </source>
</evidence>
<feature type="region of interest" description="Disordered" evidence="1">
    <location>
        <begin position="242"/>
        <end position="269"/>
    </location>
</feature>
<organism evidence="4 5">
    <name type="scientific">Cardiosporidium cionae</name>
    <dbReference type="NCBI Taxonomy" id="476202"/>
    <lineage>
        <taxon>Eukaryota</taxon>
        <taxon>Sar</taxon>
        <taxon>Alveolata</taxon>
        <taxon>Apicomplexa</taxon>
        <taxon>Aconoidasida</taxon>
        <taxon>Nephromycida</taxon>
        <taxon>Cardiosporidium</taxon>
    </lineage>
</organism>
<name>A0ABQ7J5Y9_9APIC</name>
<evidence type="ECO:0000256" key="1">
    <source>
        <dbReference type="SAM" id="MobiDB-lite"/>
    </source>
</evidence>
<feature type="compositionally biased region" description="Basic and acidic residues" evidence="1">
    <location>
        <begin position="469"/>
        <end position="482"/>
    </location>
</feature>
<feature type="region of interest" description="Disordered" evidence="1">
    <location>
        <begin position="466"/>
        <end position="532"/>
    </location>
</feature>
<evidence type="ECO:0000259" key="3">
    <source>
        <dbReference type="PROSITE" id="PS50030"/>
    </source>
</evidence>
<dbReference type="EMBL" id="JADAQX010000961">
    <property type="protein sequence ID" value="KAF8819100.1"/>
    <property type="molecule type" value="Genomic_DNA"/>
</dbReference>